<dbReference type="OrthoDB" id="2301957at2"/>
<dbReference type="PANTHER" id="PTHR38440:SF1">
    <property type="entry name" value="UPF0398 PROTEIN SPR0331"/>
    <property type="match status" value="1"/>
</dbReference>
<evidence type="ECO:0000313" key="2">
    <source>
        <dbReference type="Proteomes" id="UP000275076"/>
    </source>
</evidence>
<dbReference type="PIRSF" id="PIRSF021290">
    <property type="entry name" value="DUF1273"/>
    <property type="match status" value="1"/>
</dbReference>
<dbReference type="Proteomes" id="UP000275076">
    <property type="component" value="Unassembled WGS sequence"/>
</dbReference>
<dbReference type="AlphaFoldDB" id="A0A428MUK6"/>
<dbReference type="EMBL" id="RBVX01000050">
    <property type="protein sequence ID" value="RSL29814.1"/>
    <property type="molecule type" value="Genomic_DNA"/>
</dbReference>
<protein>
    <submittedName>
        <fullName evidence="1">DUF1273 domain-containing protein</fullName>
    </submittedName>
</protein>
<accession>A0A428MUK6</accession>
<dbReference type="SUPFAM" id="SSF102405">
    <property type="entry name" value="MCP/YpsA-like"/>
    <property type="match status" value="1"/>
</dbReference>
<dbReference type="Gene3D" id="3.40.50.450">
    <property type="match status" value="1"/>
</dbReference>
<organism evidence="1 2">
    <name type="scientific">Salibacterium salarium</name>
    <dbReference type="NCBI Taxonomy" id="284579"/>
    <lineage>
        <taxon>Bacteria</taxon>
        <taxon>Bacillati</taxon>
        <taxon>Bacillota</taxon>
        <taxon>Bacilli</taxon>
        <taxon>Bacillales</taxon>
        <taxon>Bacillaceae</taxon>
    </lineage>
</organism>
<proteinExistence type="predicted"/>
<comment type="caution">
    <text evidence="1">The sequence shown here is derived from an EMBL/GenBank/DDBJ whole genome shotgun (WGS) entry which is preliminary data.</text>
</comment>
<dbReference type="PANTHER" id="PTHR38440">
    <property type="entry name" value="UPF0398 PROTEIN YPSA"/>
    <property type="match status" value="1"/>
</dbReference>
<keyword evidence="2" id="KW-1185">Reference proteome</keyword>
<evidence type="ECO:0000313" key="1">
    <source>
        <dbReference type="EMBL" id="RSL29814.1"/>
    </source>
</evidence>
<sequence>MKVLAVTGYKPQELGIFDPNAKEISYIKTTLKSKIYGFLENGLEWIVISGQPGVEQWAAEVVIDLKMEWSQLRLAVLPPFLHQDSIWPDHAKERYQHIIQAADYCEAISKKEYDNPGQLRAKNDFIIMKTDALLLLYTEEQEGTPKYYLEAAERRSQQGYPIYRITPDDLQEAVEHELESQSLDNEW</sequence>
<reference evidence="1 2" key="1">
    <citation type="submission" date="2018-10" db="EMBL/GenBank/DDBJ databases">
        <title>Draft genome sequence of Bacillus salarius IM0101, isolated from a hypersaline soil in Inner Mongolia, China.</title>
        <authorList>
            <person name="Yamprayoonswat W."/>
            <person name="Boonvisut S."/>
            <person name="Jumpathong W."/>
            <person name="Sittihan S."/>
            <person name="Ruangsuj P."/>
            <person name="Wanthongcharoen S."/>
            <person name="Thongpramul N."/>
            <person name="Pimmason S."/>
            <person name="Yu B."/>
            <person name="Yasawong M."/>
        </authorList>
    </citation>
    <scope>NUCLEOTIDE SEQUENCE [LARGE SCALE GENOMIC DNA]</scope>
    <source>
        <strain evidence="1 2">IM0101</strain>
    </source>
</reference>
<dbReference type="Pfam" id="PF06908">
    <property type="entry name" value="YpsA"/>
    <property type="match status" value="1"/>
</dbReference>
<dbReference type="NCBIfam" id="NF010181">
    <property type="entry name" value="PRK13660.1"/>
    <property type="match status" value="1"/>
</dbReference>
<gene>
    <name evidence="1" type="ORF">D7Z54_29105</name>
</gene>
<dbReference type="InterPro" id="IPR010697">
    <property type="entry name" value="YspA"/>
</dbReference>
<dbReference type="RefSeq" id="WP_125561758.1">
    <property type="nucleotide sequence ID" value="NZ_RBVX01000050.1"/>
</dbReference>
<name>A0A428MUK6_9BACI</name>